<keyword evidence="1" id="KW-0812">Transmembrane</keyword>
<proteinExistence type="predicted"/>
<keyword evidence="3" id="KW-1185">Reference proteome</keyword>
<feature type="transmembrane region" description="Helical" evidence="1">
    <location>
        <begin position="400"/>
        <end position="422"/>
    </location>
</feature>
<comment type="caution">
    <text evidence="2">The sequence shown here is derived from an EMBL/GenBank/DDBJ whole genome shotgun (WGS) entry which is preliminary data.</text>
</comment>
<protein>
    <submittedName>
        <fullName evidence="2">Uncharacterized protein</fullName>
    </submittedName>
</protein>
<dbReference type="Proteomes" id="UP000678545">
    <property type="component" value="Unassembled WGS sequence"/>
</dbReference>
<feature type="transmembrane region" description="Helical" evidence="1">
    <location>
        <begin position="182"/>
        <end position="205"/>
    </location>
</feature>
<keyword evidence="1" id="KW-1133">Transmembrane helix</keyword>
<feature type="transmembrane region" description="Helical" evidence="1">
    <location>
        <begin position="151"/>
        <end position="170"/>
    </location>
</feature>
<feature type="transmembrane region" description="Helical" evidence="1">
    <location>
        <begin position="23"/>
        <end position="42"/>
    </location>
</feature>
<feature type="transmembrane region" description="Helical" evidence="1">
    <location>
        <begin position="317"/>
        <end position="339"/>
    </location>
</feature>
<feature type="transmembrane region" description="Helical" evidence="1">
    <location>
        <begin position="462"/>
        <end position="478"/>
    </location>
</feature>
<accession>A0A941E2S6</accession>
<evidence type="ECO:0000313" key="2">
    <source>
        <dbReference type="EMBL" id="MBR7799946.1"/>
    </source>
</evidence>
<feature type="transmembrane region" description="Helical" evidence="1">
    <location>
        <begin position="100"/>
        <end position="123"/>
    </location>
</feature>
<organism evidence="2 3">
    <name type="scientific">Undibacterium fentianense</name>
    <dbReference type="NCBI Taxonomy" id="2828728"/>
    <lineage>
        <taxon>Bacteria</taxon>
        <taxon>Pseudomonadati</taxon>
        <taxon>Pseudomonadota</taxon>
        <taxon>Betaproteobacteria</taxon>
        <taxon>Burkholderiales</taxon>
        <taxon>Oxalobacteraceae</taxon>
        <taxon>Undibacterium</taxon>
    </lineage>
</organism>
<feature type="transmembrane region" description="Helical" evidence="1">
    <location>
        <begin position="129"/>
        <end position="146"/>
    </location>
</feature>
<feature type="transmembrane region" description="Helical" evidence="1">
    <location>
        <begin position="434"/>
        <end position="456"/>
    </location>
</feature>
<feature type="transmembrane region" description="Helical" evidence="1">
    <location>
        <begin position="54"/>
        <end position="79"/>
    </location>
</feature>
<dbReference type="AlphaFoldDB" id="A0A941E2S6"/>
<evidence type="ECO:0000313" key="3">
    <source>
        <dbReference type="Proteomes" id="UP000678545"/>
    </source>
</evidence>
<dbReference type="EMBL" id="JAGSPJ010000003">
    <property type="protein sequence ID" value="MBR7799946.1"/>
    <property type="molecule type" value="Genomic_DNA"/>
</dbReference>
<gene>
    <name evidence="2" type="ORF">KDM90_08045</name>
</gene>
<reference evidence="2" key="1">
    <citation type="submission" date="2021-04" db="EMBL/GenBank/DDBJ databases">
        <title>novel species isolated from subtropical streams in China.</title>
        <authorList>
            <person name="Lu H."/>
        </authorList>
    </citation>
    <scope>NUCLEOTIDE SEQUENCE</scope>
    <source>
        <strain evidence="2">FT137W</strain>
    </source>
</reference>
<evidence type="ECO:0000256" key="1">
    <source>
        <dbReference type="SAM" id="Phobius"/>
    </source>
</evidence>
<name>A0A941E2S6_9BURK</name>
<feature type="transmembrane region" description="Helical" evidence="1">
    <location>
        <begin position="283"/>
        <end position="305"/>
    </location>
</feature>
<sequence>MNKIFNIWMQPVYARFNIENTKWLWLILAFFPISSQLVALLIELPKADRFHWQTFAGALGLSLLILLVLLSYVWFVMLVQNIGIQFSPANANLIPRLRSTLQIAIALPIIVFAFCGMLASWIVTKQFSMLPAFVCVIVSVFFLLIVRTQWAVIPMVMCFQVPTLLVRSGVKDLDKQLEQIFHLPIDLLLLLFSVLIVIFSLRWIFVVRDAKLYKMYQRTVAFRHGLAGGRVSETSGMRMFSNPYLWWMKQRVRRVFTQKDGADQSHFGASAMKLSAFVLGPRLHWTTISAQLIAMIVTGLFAMYLMRVFSSESSVDFMTGFGLGFGAIVLILQCLLFSMQLPHVLYQTRIEQGLISLTPAVTDLRRFDRLLRTFLLRQFLVLFGISCLTSAFLIGRGTGLSLRSAIVILLLSAIFPMIMGIARNHSKMRSANDHPLLVIILTSLGIFGLCACSLFLLPLSMALFYAGLIVLVTTYYFVRRLRTFDLHPGFPIGRSV</sequence>
<keyword evidence="1" id="KW-0472">Membrane</keyword>
<dbReference type="RefSeq" id="WP_212675101.1">
    <property type="nucleotide sequence ID" value="NZ_JAGSPJ010000003.1"/>
</dbReference>
<feature type="transmembrane region" description="Helical" evidence="1">
    <location>
        <begin position="374"/>
        <end position="394"/>
    </location>
</feature>